<organism evidence="5 6">
    <name type="scientific">Nocardioides malaquae</name>
    <dbReference type="NCBI Taxonomy" id="2773426"/>
    <lineage>
        <taxon>Bacteria</taxon>
        <taxon>Bacillati</taxon>
        <taxon>Actinomycetota</taxon>
        <taxon>Actinomycetes</taxon>
        <taxon>Propionibacteriales</taxon>
        <taxon>Nocardioidaceae</taxon>
        <taxon>Nocardioides</taxon>
    </lineage>
</organism>
<evidence type="ECO:0000259" key="3">
    <source>
        <dbReference type="Pfam" id="PF26298"/>
    </source>
</evidence>
<dbReference type="HAMAP" id="MF_02209">
    <property type="entry name" value="MurL"/>
    <property type="match status" value="1"/>
</dbReference>
<comment type="pathway">
    <text evidence="1">Cell wall biogenesis; peptidoglycan biosynthesis.</text>
</comment>
<feature type="domain" description="MurL N-terminal" evidence="4">
    <location>
        <begin position="23"/>
        <end position="300"/>
    </location>
</feature>
<dbReference type="EMBL" id="JADCSA010000002">
    <property type="protein sequence ID" value="MBE7323571.1"/>
    <property type="molecule type" value="Genomic_DNA"/>
</dbReference>
<reference evidence="5 6" key="1">
    <citation type="submission" date="2020-10" db="EMBL/GenBank/DDBJ databases">
        <title>Nocardioides sp. isolated from sludge.</title>
        <authorList>
            <person name="Zhang X."/>
        </authorList>
    </citation>
    <scope>NUCLEOTIDE SEQUENCE [LARGE SCALE GENOMIC DNA]</scope>
    <source>
        <strain evidence="5 6">Y6</strain>
    </source>
</reference>
<dbReference type="InterPro" id="IPR043689">
    <property type="entry name" value="MurL"/>
</dbReference>
<evidence type="ECO:0000313" key="5">
    <source>
        <dbReference type="EMBL" id="MBE7323571.1"/>
    </source>
</evidence>
<dbReference type="Proteomes" id="UP000756387">
    <property type="component" value="Unassembled WGS sequence"/>
</dbReference>
<comment type="similarity">
    <text evidence="1">Belongs to the MurL family.</text>
</comment>
<name>A0ABR9RPT1_9ACTN</name>
<dbReference type="InterPro" id="IPR058741">
    <property type="entry name" value="MurL_C"/>
</dbReference>
<accession>A0ABR9RPT1</accession>
<dbReference type="InterPro" id="IPR058740">
    <property type="entry name" value="MurL_N"/>
</dbReference>
<comment type="catalytic activity">
    <reaction evidence="1">
        <text>UDP-N-acetyl-alpha-D-muramoyl-L-alanyl-L-glutamate + ATP + H2O = UDP-N-acetyl-alpha-D-muramoyl-L-alanyl-D-glutamate + AMP + diphosphate + H(+)</text>
        <dbReference type="Rhea" id="RHEA:58812"/>
        <dbReference type="ChEBI" id="CHEBI:15377"/>
        <dbReference type="ChEBI" id="CHEBI:15378"/>
        <dbReference type="ChEBI" id="CHEBI:30616"/>
        <dbReference type="ChEBI" id="CHEBI:33019"/>
        <dbReference type="ChEBI" id="CHEBI:83900"/>
        <dbReference type="ChEBI" id="CHEBI:142725"/>
        <dbReference type="ChEBI" id="CHEBI:456215"/>
        <dbReference type="EC" id="5.1.1.23"/>
    </reaction>
</comment>
<evidence type="ECO:0000313" key="6">
    <source>
        <dbReference type="Proteomes" id="UP000756387"/>
    </source>
</evidence>
<dbReference type="Pfam" id="PF26298">
    <property type="entry name" value="MurL_epimerase_C"/>
    <property type="match status" value="1"/>
</dbReference>
<gene>
    <name evidence="1" type="primary">murL</name>
    <name evidence="5" type="ORF">IEQ44_02750</name>
</gene>
<keyword evidence="1" id="KW-0132">Cell division</keyword>
<sequence>MSWVLSTSPESLVLEVLTPEADASGEIALRYRYRELDGDRTLELTEHVTLPDSPHGPDESAGSSDADGARTPSARLLRLLALAAAPSYYKACVPATIAVPDGLTPLERRFLTAVIGHGLGEFAFRNDVPRALTPTIEAPDLDEVAPVEDSAGDPVRPLVAVGGGKDSVVTIEALRAMGPATGVEPTLFSVNSYAPIEATARAAGLPLVVARRRLDPALFALNDAGALNGHVPVTAVNSVVGLLVAERLGLDAVVFSNEASSSFGNVTWQGVEVNHQWSKGIEFERLLAEAAAGGAARYFSFLRPLTELAIMRRFGQLRDYHPVFTSCNRAFHLDPSRRRLWCGECPKCHFVFLCLSPFVPRAELEAIFGGRDLFADPAQREGFMELLNAGGRMKPFECVGEPDECRAALTLTQRHPDWVGHPFLADPEVAACLVDDVVVERAFAFHDDHLLPASYEKAARALL</sequence>
<evidence type="ECO:0000256" key="1">
    <source>
        <dbReference type="HAMAP-Rule" id="MF_02209"/>
    </source>
</evidence>
<comment type="caution">
    <text evidence="5">The sequence shown here is derived from an EMBL/GenBank/DDBJ whole genome shotgun (WGS) entry which is preliminary data.</text>
</comment>
<dbReference type="Pfam" id="PF26299">
    <property type="entry name" value="MurL_N"/>
    <property type="match status" value="1"/>
</dbReference>
<feature type="region of interest" description="Disordered" evidence="2">
    <location>
        <begin position="48"/>
        <end position="69"/>
    </location>
</feature>
<feature type="domain" description="MurL C-terminal" evidence="3">
    <location>
        <begin position="323"/>
        <end position="426"/>
    </location>
</feature>
<proteinExistence type="inferred from homology"/>
<evidence type="ECO:0000256" key="2">
    <source>
        <dbReference type="SAM" id="MobiDB-lite"/>
    </source>
</evidence>
<keyword evidence="1" id="KW-0413">Isomerase</keyword>
<keyword evidence="1" id="KW-0133">Cell shape</keyword>
<protein>
    <recommendedName>
        <fullName evidence="1">UDP-N-acetyl-alpha-D-muramoyl-L-alanyl-L-glutamate epimerase</fullName>
        <ecNumber evidence="1">5.1.1.23</ecNumber>
    </recommendedName>
    <alternativeName>
        <fullName evidence="1">UDP-MurNAc-L-Ala-L-Glu epimerase</fullName>
    </alternativeName>
</protein>
<evidence type="ECO:0000259" key="4">
    <source>
        <dbReference type="Pfam" id="PF26299"/>
    </source>
</evidence>
<keyword evidence="1" id="KW-0131">Cell cycle</keyword>
<dbReference type="EC" id="5.1.1.23" evidence="1"/>
<keyword evidence="6" id="KW-1185">Reference proteome</keyword>
<keyword evidence="1" id="KW-0573">Peptidoglycan synthesis</keyword>
<keyword evidence="1" id="KW-0961">Cell wall biogenesis/degradation</keyword>
<comment type="function">
    <text evidence="1">Cell wall formation. Catalyzes epimerization of the terminal L-glutamate in UDP-N-acetyl-alpha-D-muramoyl-L-alanyl-L-glutamate.</text>
</comment>
<dbReference type="RefSeq" id="WP_193636890.1">
    <property type="nucleotide sequence ID" value="NZ_JADCSA010000002.1"/>
</dbReference>